<comment type="caution">
    <text evidence="10">The sequence shown here is derived from an EMBL/GenBank/DDBJ whole genome shotgun (WGS) entry which is preliminary data.</text>
</comment>
<dbReference type="EMBL" id="CANHGI010000003">
    <property type="protein sequence ID" value="CAI5445279.1"/>
    <property type="molecule type" value="Genomic_DNA"/>
</dbReference>
<dbReference type="Proteomes" id="UP001152747">
    <property type="component" value="Unassembled WGS sequence"/>
</dbReference>
<dbReference type="GO" id="GO:0045842">
    <property type="term" value="P:positive regulation of mitotic metaphase/anaphase transition"/>
    <property type="evidence" value="ECO:0007669"/>
    <property type="project" value="TreeGrafter"/>
</dbReference>
<feature type="region of interest" description="Disordered" evidence="8">
    <location>
        <begin position="611"/>
        <end position="654"/>
    </location>
</feature>
<evidence type="ECO:0000256" key="6">
    <source>
        <dbReference type="ARBA" id="ARBA00023306"/>
    </source>
</evidence>
<evidence type="ECO:0000259" key="9">
    <source>
        <dbReference type="Pfam" id="PF04049"/>
    </source>
</evidence>
<dbReference type="PANTHER" id="PTHR12558">
    <property type="entry name" value="CELL DIVISION CYCLE 16,23,27"/>
    <property type="match status" value="1"/>
</dbReference>
<evidence type="ECO:0000256" key="2">
    <source>
        <dbReference type="ARBA" id="ARBA00022737"/>
    </source>
</evidence>
<evidence type="ECO:0000256" key="4">
    <source>
        <dbReference type="ARBA" id="ARBA00022786"/>
    </source>
</evidence>
<keyword evidence="6" id="KW-0131">Cell cycle</keyword>
<dbReference type="Pfam" id="PF04049">
    <property type="entry name" value="ANAPC8"/>
    <property type="match status" value="1"/>
</dbReference>
<keyword evidence="4" id="KW-0833">Ubl conjugation pathway</keyword>
<keyword evidence="5 7" id="KW-0802">TPR repeat</keyword>
<dbReference type="GO" id="GO:0051301">
    <property type="term" value="P:cell division"/>
    <property type="evidence" value="ECO:0007669"/>
    <property type="project" value="UniProtKB-KW"/>
</dbReference>
<dbReference type="InterPro" id="IPR011990">
    <property type="entry name" value="TPR-like_helical_dom_sf"/>
</dbReference>
<sequence>MSSQATPVFMSRYSLIYQAALRSHLGTMQQHRNSKLSPFEVSQMSGISISMIERENIPGDAFLKEMYWLRDELVSHCFLDGELWVNEILAYCPERFYGNIFTEFDSSSINPPSETSFDCNSNDNVKAFRAKQNAKFATTLIRNREFQRAAFFLEKNRKINKLDNFVYFRCLFLAYYQENMENDAEGIERKTSFGEEKSKFASLYETMNEENLRENEDVFFEYLMGLIEVELGQKEDAYNTFKHVVEREPSLWPAWEALSRLVHDIETADQFSVGFNSKSLWMAEWFMVLVLERFHQHTMAIQKAQTLVSRGLTGIPMIITKIAACSNYRHDHDQAIENFEDIRSMDPYRLTDLNLFSDSLYIRGDQKKLSQLALEIYKIHKFRWETCCIVGNYHAIRRDSENSIKFFQRALRLNPGVASLWVLIGHEFMEMKNNAAACVSYRKAIEIDDADYRGWYGLGQMYDIMKMPSYSLFYYQQAQKCKPHDSRLLVALGEVYAKLGRLLDAEKCLTGAYLFGDIEGSALWQLAKLHENTGNEEKAAQTYEVYIAVYDKLTNLEDNLVYAIAFLANHYFKIKAYDKSKEYATRCLEHDSICQEGNRIFRQIARIEEQKESWAEEGTSGINADESHNQETTNEQNDDDDMAVSDGDDNEISF</sequence>
<proteinExistence type="predicted"/>
<dbReference type="Pfam" id="PF13181">
    <property type="entry name" value="TPR_8"/>
    <property type="match status" value="1"/>
</dbReference>
<dbReference type="OrthoDB" id="10262026at2759"/>
<keyword evidence="3" id="KW-0498">Mitosis</keyword>
<accession>A0A9P1IH04</accession>
<evidence type="ECO:0000313" key="11">
    <source>
        <dbReference type="Proteomes" id="UP001152747"/>
    </source>
</evidence>
<keyword evidence="1" id="KW-0132">Cell division</keyword>
<protein>
    <recommendedName>
        <fullName evidence="9">Cdc23 domain-containing protein</fullName>
    </recommendedName>
</protein>
<dbReference type="SMART" id="SM00028">
    <property type="entry name" value="TPR"/>
    <property type="match status" value="7"/>
</dbReference>
<evidence type="ECO:0000256" key="7">
    <source>
        <dbReference type="PROSITE-ProRule" id="PRU00339"/>
    </source>
</evidence>
<dbReference type="Gene3D" id="1.25.40.10">
    <property type="entry name" value="Tetratricopeptide repeat domain"/>
    <property type="match status" value="2"/>
</dbReference>
<dbReference type="GO" id="GO:0005680">
    <property type="term" value="C:anaphase-promoting complex"/>
    <property type="evidence" value="ECO:0007669"/>
    <property type="project" value="InterPro"/>
</dbReference>
<dbReference type="InterPro" id="IPR019734">
    <property type="entry name" value="TPR_rpt"/>
</dbReference>
<evidence type="ECO:0000256" key="1">
    <source>
        <dbReference type="ARBA" id="ARBA00022618"/>
    </source>
</evidence>
<dbReference type="SUPFAM" id="SSF48452">
    <property type="entry name" value="TPR-like"/>
    <property type="match status" value="2"/>
</dbReference>
<keyword evidence="2" id="KW-0677">Repeat</keyword>
<organism evidence="10 11">
    <name type="scientific">Caenorhabditis angaria</name>
    <dbReference type="NCBI Taxonomy" id="860376"/>
    <lineage>
        <taxon>Eukaryota</taxon>
        <taxon>Metazoa</taxon>
        <taxon>Ecdysozoa</taxon>
        <taxon>Nematoda</taxon>
        <taxon>Chromadorea</taxon>
        <taxon>Rhabditida</taxon>
        <taxon>Rhabditina</taxon>
        <taxon>Rhabditomorpha</taxon>
        <taxon>Rhabditoidea</taxon>
        <taxon>Rhabditidae</taxon>
        <taxon>Peloderinae</taxon>
        <taxon>Caenorhabditis</taxon>
    </lineage>
</organism>
<dbReference type="Pfam" id="PF13174">
    <property type="entry name" value="TPR_6"/>
    <property type="match status" value="1"/>
</dbReference>
<dbReference type="PANTHER" id="PTHR12558:SF10">
    <property type="entry name" value="CELL DIVISION CYCLE PROTEIN 23 HOMOLOG"/>
    <property type="match status" value="1"/>
</dbReference>
<keyword evidence="11" id="KW-1185">Reference proteome</keyword>
<feature type="compositionally biased region" description="Acidic residues" evidence="8">
    <location>
        <begin position="636"/>
        <end position="654"/>
    </location>
</feature>
<dbReference type="GO" id="GO:0031145">
    <property type="term" value="P:anaphase-promoting complex-dependent catabolic process"/>
    <property type="evidence" value="ECO:0007669"/>
    <property type="project" value="TreeGrafter"/>
</dbReference>
<evidence type="ECO:0000313" key="10">
    <source>
        <dbReference type="EMBL" id="CAI5445279.1"/>
    </source>
</evidence>
<evidence type="ECO:0000256" key="5">
    <source>
        <dbReference type="ARBA" id="ARBA00022803"/>
    </source>
</evidence>
<feature type="domain" description="Cdc23" evidence="9">
    <location>
        <begin position="75"/>
        <end position="303"/>
    </location>
</feature>
<evidence type="ECO:0000256" key="8">
    <source>
        <dbReference type="SAM" id="MobiDB-lite"/>
    </source>
</evidence>
<gene>
    <name evidence="10" type="ORF">CAMP_LOCUS7916</name>
</gene>
<name>A0A9P1IH04_9PELO</name>
<reference evidence="10" key="1">
    <citation type="submission" date="2022-11" db="EMBL/GenBank/DDBJ databases">
        <authorList>
            <person name="Kikuchi T."/>
        </authorList>
    </citation>
    <scope>NUCLEOTIDE SEQUENCE</scope>
    <source>
        <strain evidence="10">PS1010</strain>
    </source>
</reference>
<dbReference type="InterPro" id="IPR007192">
    <property type="entry name" value="APC8"/>
</dbReference>
<evidence type="ECO:0000256" key="3">
    <source>
        <dbReference type="ARBA" id="ARBA00022776"/>
    </source>
</evidence>
<dbReference type="AlphaFoldDB" id="A0A9P1IH04"/>
<dbReference type="GO" id="GO:0016567">
    <property type="term" value="P:protein ubiquitination"/>
    <property type="evidence" value="ECO:0007669"/>
    <property type="project" value="TreeGrafter"/>
</dbReference>
<feature type="repeat" description="TPR" evidence="7">
    <location>
        <begin position="418"/>
        <end position="451"/>
    </location>
</feature>
<dbReference type="PROSITE" id="PS50005">
    <property type="entry name" value="TPR"/>
    <property type="match status" value="1"/>
</dbReference>